<reference evidence="1 2" key="1">
    <citation type="journal article" date="2007" name="Proc. Natl. Acad. Sci. U.S.A.">
        <title>Nucleomorph genome of Hemiselmis andersenii reveals complete intron loss and compaction as a driver of protein structure and function.</title>
        <authorList>
            <person name="Lane C.E."/>
            <person name="van den Heuvel K."/>
            <person name="Kozera C."/>
            <person name="Curtis B.A."/>
            <person name="Parsons B.J."/>
            <person name="Bowman S."/>
            <person name="Archibald J.M."/>
        </authorList>
    </citation>
    <scope>NUCLEOTIDE SEQUENCE [LARGE SCALE GENOMIC DNA]</scope>
    <source>
        <strain evidence="1 2">CCMP644</strain>
    </source>
</reference>
<geneLocation type="nucleomorph" evidence="1"/>
<dbReference type="AlphaFoldDB" id="A9BLB2"/>
<dbReference type="GeneID" id="5739531"/>
<dbReference type="PANTHER" id="PTHR23082:SF0">
    <property type="entry name" value="GENERAL TRANSCRIPTION FACTOR 3C POLYPEPTIDE 3"/>
    <property type="match status" value="1"/>
</dbReference>
<accession>A9BLB2</accession>
<sequence length="762" mass="91906">MLLKGNYPKNLPFSKFSKKILYEKFQIIKKLISDNPKNFYFLKITGLINEYFENYLVAIKIYRMLMEYELFIEKNSCRLNYILFWHSIINNQSQKFSKNLLKSNNVNMEPFFFHLKFSTLSGNFIDFSPLFKKVFNFPKILEKKKFKLKFLNFFYFHLLNLIFRTYFRKKSLKYKIDIKTKNFSKLDFRNFFLPKILFLTFNNLIQSKKIFLKNRKILNLFKKDSKFEERKIPLIFEYFKRRISTSRKFHLFSKKKTLLHLFVTHLKWFSSTVIFFSIKKSNIHNFFLSLFCLKNFKKIFESYNSIYRNFHQKINFLLKISKIQLNNSLISNFLSLQKYIFNKNPGNFEFLNILSLIKKRNSIKKKAFKIFIKGLKIFIKKKFIKKNQNFPKKNIIHNLFKNAEIYFEKKKIFALSNLVLSLMLLKNQKIYNFLKKEDYKKKNLINFYKNFSIKNYFNQLYFFKNSQDLGGKKNALNNGSSSFKKLQNLVFIFILNNKFFRKERSLDFLIGNKVFFAHIPENLKICCILIAIGRKKFEKAYKISRIQCLLNPFCYKSWSLLTKLENHRGILTSKTLRYSLRVLLKYPTSIPAIIFTGNHCSVFGSFGYSLAEFFQAYRWKKDSPFLNFSIFLQYLNGSLSRKITNFQFAIFLSLSFFSEYRKLRHFLTQNKFQRNIFGLEIEMEILYNASRLYLFLGIGFLALKTFQKALKKPFGYFTLTKKRRFKKINSIYLLKKEILFNICVLFSNFGNEMLIEKFCDFL</sequence>
<dbReference type="Proteomes" id="UP000243127">
    <property type="component" value="Nucleomorph 3"/>
</dbReference>
<dbReference type="InterPro" id="IPR039340">
    <property type="entry name" value="Tfc4/TFIIIC-102/Sfc4"/>
</dbReference>
<proteinExistence type="predicted"/>
<dbReference type="PANTHER" id="PTHR23082">
    <property type="entry name" value="TRANSCRIPTION INITIATION FACTOR IIIC TFIIIC , POLYPEPTIDE 3-RELATED"/>
    <property type="match status" value="1"/>
</dbReference>
<dbReference type="GO" id="GO:0006383">
    <property type="term" value="P:transcription by RNA polymerase III"/>
    <property type="evidence" value="ECO:0007669"/>
    <property type="project" value="InterPro"/>
</dbReference>
<dbReference type="EMBL" id="CP000883">
    <property type="protein sequence ID" value="ABW98295.1"/>
    <property type="molecule type" value="Genomic_DNA"/>
</dbReference>
<dbReference type="RefSeq" id="XP_001712620.1">
    <property type="nucleotide sequence ID" value="XM_001712568.1"/>
</dbReference>
<dbReference type="GO" id="GO:0000127">
    <property type="term" value="C:transcription factor TFIIIC complex"/>
    <property type="evidence" value="ECO:0007669"/>
    <property type="project" value="TreeGrafter"/>
</dbReference>
<organism evidence="1 2">
    <name type="scientific">Hemiselmis andersenii</name>
    <name type="common">Cryptophyte alga</name>
    <dbReference type="NCBI Taxonomy" id="464988"/>
    <lineage>
        <taxon>Eukaryota</taxon>
        <taxon>Cryptophyceae</taxon>
        <taxon>Cryptomonadales</taxon>
        <taxon>Hemiselmidaceae</taxon>
        <taxon>Hemiselmis</taxon>
    </lineage>
</organism>
<keyword evidence="1" id="KW-0542">Nucleomorph</keyword>
<protein>
    <submittedName>
        <fullName evidence="1">TfIIIC</fullName>
    </submittedName>
</protein>
<name>A9BLB2_HEMAN</name>
<gene>
    <name evidence="1" type="ORF">HAN_3g493</name>
</gene>
<evidence type="ECO:0000313" key="2">
    <source>
        <dbReference type="Proteomes" id="UP000243127"/>
    </source>
</evidence>
<evidence type="ECO:0000313" key="1">
    <source>
        <dbReference type="EMBL" id="ABW98295.1"/>
    </source>
</evidence>